<dbReference type="FunFam" id="3.40.50.80:FF:000009">
    <property type="entry name" value="NADH-cytochrome b5 reductase"/>
    <property type="match status" value="1"/>
</dbReference>
<evidence type="ECO:0000256" key="3">
    <source>
        <dbReference type="ARBA" id="ARBA00006105"/>
    </source>
</evidence>
<dbReference type="PRINTS" id="PR00406">
    <property type="entry name" value="CYTB5RDTASE"/>
</dbReference>
<evidence type="ECO:0000256" key="7">
    <source>
        <dbReference type="ARBA" id="ARBA00023027"/>
    </source>
</evidence>
<dbReference type="GO" id="GO:0005739">
    <property type="term" value="C:mitochondrion"/>
    <property type="evidence" value="ECO:0007669"/>
    <property type="project" value="UniProtKB-SubCell"/>
</dbReference>
<keyword evidence="4 10" id="KW-0285">Flavoprotein</keyword>
<evidence type="ECO:0000256" key="9">
    <source>
        <dbReference type="ARBA" id="ARBA00047682"/>
    </source>
</evidence>
<feature type="binding site" evidence="10">
    <location>
        <position position="166"/>
    </location>
    <ligand>
        <name>FAD</name>
        <dbReference type="ChEBI" id="CHEBI:57692"/>
    </ligand>
</feature>
<dbReference type="InterPro" id="IPR039261">
    <property type="entry name" value="FNR_nucleotide-bd"/>
</dbReference>
<feature type="binding site" evidence="10">
    <location>
        <position position="125"/>
    </location>
    <ligand>
        <name>FAD</name>
        <dbReference type="ChEBI" id="CHEBI:57692"/>
    </ligand>
</feature>
<keyword evidence="5 10" id="KW-0274">FAD</keyword>
<evidence type="ECO:0000313" key="13">
    <source>
        <dbReference type="EMBL" id="CAE0628870.1"/>
    </source>
</evidence>
<accession>A0A6S9JGT0</accession>
<comment type="catalytic activity">
    <reaction evidence="9 11">
        <text>2 Fe(III)-[cytochrome b5] + NADH = 2 Fe(II)-[cytochrome b5] + NAD(+) + H(+)</text>
        <dbReference type="Rhea" id="RHEA:46680"/>
        <dbReference type="Rhea" id="RHEA-COMP:10438"/>
        <dbReference type="Rhea" id="RHEA-COMP:10439"/>
        <dbReference type="ChEBI" id="CHEBI:15378"/>
        <dbReference type="ChEBI" id="CHEBI:29033"/>
        <dbReference type="ChEBI" id="CHEBI:29034"/>
        <dbReference type="ChEBI" id="CHEBI:57540"/>
        <dbReference type="ChEBI" id="CHEBI:57945"/>
        <dbReference type="EC" id="1.6.2.2"/>
    </reaction>
</comment>
<gene>
    <name evidence="13" type="ORF">HAKA00212_LOCUS7552</name>
</gene>
<dbReference type="InterPro" id="IPR001433">
    <property type="entry name" value="OxRdtase_FAD/NAD-bd"/>
</dbReference>
<dbReference type="InterPro" id="IPR008333">
    <property type="entry name" value="Cbr1-like_FAD-bd_dom"/>
</dbReference>
<feature type="binding site" evidence="10">
    <location>
        <position position="117"/>
    </location>
    <ligand>
        <name>FAD</name>
        <dbReference type="ChEBI" id="CHEBI:57692"/>
    </ligand>
</feature>
<dbReference type="InterPro" id="IPR017938">
    <property type="entry name" value="Riboflavin_synthase-like_b-brl"/>
</dbReference>
<dbReference type="InterPro" id="IPR001834">
    <property type="entry name" value="CBR-like"/>
</dbReference>
<dbReference type="Pfam" id="PF00175">
    <property type="entry name" value="NAD_binding_1"/>
    <property type="match status" value="1"/>
</dbReference>
<dbReference type="GO" id="GO:0090524">
    <property type="term" value="F:cytochrome-b5 reductase activity, acting on NADH"/>
    <property type="evidence" value="ECO:0007669"/>
    <property type="project" value="UniProtKB-EC"/>
</dbReference>
<evidence type="ECO:0000256" key="11">
    <source>
        <dbReference type="RuleBase" id="RU361226"/>
    </source>
</evidence>
<feature type="binding site" evidence="10">
    <location>
        <position position="124"/>
    </location>
    <ligand>
        <name>FAD</name>
        <dbReference type="ChEBI" id="CHEBI:57692"/>
    </ligand>
</feature>
<evidence type="ECO:0000256" key="10">
    <source>
        <dbReference type="PIRSR" id="PIRSR601834-1"/>
    </source>
</evidence>
<proteinExistence type="inferred from homology"/>
<dbReference type="PANTHER" id="PTHR19370">
    <property type="entry name" value="NADH-CYTOCHROME B5 REDUCTASE"/>
    <property type="match status" value="1"/>
</dbReference>
<feature type="binding site" evidence="10">
    <location>
        <position position="115"/>
    </location>
    <ligand>
        <name>FAD</name>
        <dbReference type="ChEBI" id="CHEBI:57692"/>
    </ligand>
</feature>
<dbReference type="SUPFAM" id="SSF52343">
    <property type="entry name" value="Ferredoxin reductase-like, C-terminal NADP-linked domain"/>
    <property type="match status" value="1"/>
</dbReference>
<dbReference type="EMBL" id="HBIU01016206">
    <property type="protein sequence ID" value="CAE0628870.1"/>
    <property type="molecule type" value="Transcribed_RNA"/>
</dbReference>
<feature type="domain" description="FAD-binding FR-type" evidence="12">
    <location>
        <begin position="45"/>
        <end position="149"/>
    </location>
</feature>
<evidence type="ECO:0000256" key="5">
    <source>
        <dbReference type="ARBA" id="ARBA00022827"/>
    </source>
</evidence>
<feature type="binding site" evidence="10">
    <location>
        <position position="99"/>
    </location>
    <ligand>
        <name>FAD</name>
        <dbReference type="ChEBI" id="CHEBI:57692"/>
    </ligand>
</feature>
<protein>
    <recommendedName>
        <fullName evidence="11">NADH-cytochrome b5 reductase</fullName>
        <ecNumber evidence="11">1.6.2.2</ecNumber>
    </recommendedName>
</protein>
<evidence type="ECO:0000259" key="12">
    <source>
        <dbReference type="PROSITE" id="PS51384"/>
    </source>
</evidence>
<evidence type="ECO:0000256" key="4">
    <source>
        <dbReference type="ARBA" id="ARBA00022630"/>
    </source>
</evidence>
<dbReference type="SUPFAM" id="SSF63380">
    <property type="entry name" value="Riboflavin synthase domain-like"/>
    <property type="match status" value="1"/>
</dbReference>
<keyword evidence="7 11" id="KW-0520">NAD</keyword>
<dbReference type="PRINTS" id="PR00371">
    <property type="entry name" value="FPNCR"/>
</dbReference>
<dbReference type="FunFam" id="2.40.30.10:FF:000032">
    <property type="entry name" value="NADH-cytochrome b5 reductase"/>
    <property type="match status" value="1"/>
</dbReference>
<dbReference type="AlphaFoldDB" id="A0A6S9JGT0"/>
<dbReference type="InterPro" id="IPR017927">
    <property type="entry name" value="FAD-bd_FR_type"/>
</dbReference>
<dbReference type="Gene3D" id="3.40.50.80">
    <property type="entry name" value="Nucleotide-binding domain of ferredoxin-NADP reductase (FNR) module"/>
    <property type="match status" value="1"/>
</dbReference>
<evidence type="ECO:0000256" key="8">
    <source>
        <dbReference type="ARBA" id="ARBA00023128"/>
    </source>
</evidence>
<dbReference type="PROSITE" id="PS51384">
    <property type="entry name" value="FAD_FR"/>
    <property type="match status" value="1"/>
</dbReference>
<feature type="binding site" evidence="10">
    <location>
        <position position="98"/>
    </location>
    <ligand>
        <name>FAD</name>
        <dbReference type="ChEBI" id="CHEBI:57692"/>
    </ligand>
</feature>
<dbReference type="EC" id="1.6.2.2" evidence="11"/>
<sequence length="293" mass="32642">MASFFFKTRSLLSSNSSKFGAIAAISTFPLGFALNDGEKKAFSPKEWRSFKLIQVRELTHDTSLFRFALPTTQHEMGMKTSSCIMVQGETRTGSMVARPYTPTSTNEQKGFFDLIVKNYPNGNVSSYIHGLKIGDNLNVKGPYMKLEYKPNMFKRIGMIAGGSGITPMIQLCREILSNPDDTTEISLIFANNTEGDIMQKAWLDQMAAQYHNFRVYYTVRDAPAGWRQGQGVCDAEMIEKKMPAPEAGTMVFVCGPDGMMDAVCGPKGKNYTQGELQGLLKERGFTAEQVYKF</sequence>
<evidence type="ECO:0000256" key="6">
    <source>
        <dbReference type="ARBA" id="ARBA00023002"/>
    </source>
</evidence>
<evidence type="ECO:0000256" key="1">
    <source>
        <dbReference type="ARBA" id="ARBA00001974"/>
    </source>
</evidence>
<keyword evidence="6 11" id="KW-0560">Oxidoreductase</keyword>
<dbReference type="PANTHER" id="PTHR19370:SF171">
    <property type="entry name" value="NADH-CYTOCHROME B5 REDUCTASE 2"/>
    <property type="match status" value="1"/>
</dbReference>
<dbReference type="CDD" id="cd06183">
    <property type="entry name" value="cyt_b5_reduct_like"/>
    <property type="match status" value="1"/>
</dbReference>
<evidence type="ECO:0000256" key="2">
    <source>
        <dbReference type="ARBA" id="ARBA00004173"/>
    </source>
</evidence>
<dbReference type="Gene3D" id="2.40.30.10">
    <property type="entry name" value="Translation factors"/>
    <property type="match status" value="1"/>
</dbReference>
<name>A0A6S9JGT0_HETAK</name>
<reference evidence="13" key="1">
    <citation type="submission" date="2021-01" db="EMBL/GenBank/DDBJ databases">
        <authorList>
            <person name="Corre E."/>
            <person name="Pelletier E."/>
            <person name="Niang G."/>
            <person name="Scheremetjew M."/>
            <person name="Finn R."/>
            <person name="Kale V."/>
            <person name="Holt S."/>
            <person name="Cochrane G."/>
            <person name="Meng A."/>
            <person name="Brown T."/>
            <person name="Cohen L."/>
        </authorList>
    </citation>
    <scope>NUCLEOTIDE SEQUENCE</scope>
    <source>
        <strain evidence="13">CCMP3107</strain>
    </source>
</reference>
<feature type="binding site" evidence="10">
    <location>
        <position position="100"/>
    </location>
    <ligand>
        <name>FAD</name>
        <dbReference type="ChEBI" id="CHEBI:57692"/>
    </ligand>
</feature>
<dbReference type="InterPro" id="IPR001709">
    <property type="entry name" value="Flavoprot_Pyr_Nucl_cyt_Rdtase"/>
</dbReference>
<keyword evidence="8" id="KW-0496">Mitochondrion</keyword>
<dbReference type="Pfam" id="PF00970">
    <property type="entry name" value="FAD_binding_6"/>
    <property type="match status" value="1"/>
</dbReference>
<comment type="cofactor">
    <cofactor evidence="1 10 11">
        <name>FAD</name>
        <dbReference type="ChEBI" id="CHEBI:57692"/>
    </cofactor>
</comment>
<comment type="subcellular location">
    <subcellularLocation>
        <location evidence="2">Mitochondrion</location>
    </subcellularLocation>
</comment>
<comment type="similarity">
    <text evidence="3 11">Belongs to the flavoprotein pyridine nucleotide cytochrome reductase family.</text>
</comment>
<organism evidence="13">
    <name type="scientific">Heterosigma akashiwo</name>
    <name type="common">Chromophytic alga</name>
    <name type="synonym">Heterosigma carterae</name>
    <dbReference type="NCBI Taxonomy" id="2829"/>
    <lineage>
        <taxon>Eukaryota</taxon>
        <taxon>Sar</taxon>
        <taxon>Stramenopiles</taxon>
        <taxon>Ochrophyta</taxon>
        <taxon>Raphidophyceae</taxon>
        <taxon>Chattonellales</taxon>
        <taxon>Chattonellaceae</taxon>
        <taxon>Heterosigma</taxon>
    </lineage>
</organism>